<evidence type="ECO:0000256" key="8">
    <source>
        <dbReference type="SAM" id="Phobius"/>
    </source>
</evidence>
<dbReference type="Proteomes" id="UP001141552">
    <property type="component" value="Unassembled WGS sequence"/>
</dbReference>
<comment type="caution">
    <text evidence="9">The sequence shown here is derived from an EMBL/GenBank/DDBJ whole genome shotgun (WGS) entry which is preliminary data.</text>
</comment>
<dbReference type="Pfam" id="PF00067">
    <property type="entry name" value="p450"/>
    <property type="match status" value="1"/>
</dbReference>
<accession>A0A9Q0JR42</accession>
<feature type="transmembrane region" description="Helical" evidence="8">
    <location>
        <begin position="26"/>
        <end position="48"/>
    </location>
</feature>
<keyword evidence="8" id="KW-1133">Transmembrane helix</keyword>
<keyword evidence="4 6" id="KW-0408">Iron</keyword>
<evidence type="ECO:0000256" key="1">
    <source>
        <dbReference type="ARBA" id="ARBA00022617"/>
    </source>
</evidence>
<proteinExistence type="inferred from homology"/>
<dbReference type="PANTHER" id="PTHR47947">
    <property type="entry name" value="CYTOCHROME P450 82C3-RELATED"/>
    <property type="match status" value="1"/>
</dbReference>
<dbReference type="GO" id="GO:0016705">
    <property type="term" value="F:oxidoreductase activity, acting on paired donors, with incorporation or reduction of molecular oxygen"/>
    <property type="evidence" value="ECO:0007669"/>
    <property type="project" value="InterPro"/>
</dbReference>
<dbReference type="InterPro" id="IPR050651">
    <property type="entry name" value="Plant_Cytochrome_P450_Monoox"/>
</dbReference>
<keyword evidence="8" id="KW-0812">Transmembrane</keyword>
<dbReference type="GO" id="GO:0004497">
    <property type="term" value="F:monooxygenase activity"/>
    <property type="evidence" value="ECO:0007669"/>
    <property type="project" value="UniProtKB-KW"/>
</dbReference>
<gene>
    <name evidence="9" type="ORF">Tsubulata_016120</name>
</gene>
<keyword evidence="1 6" id="KW-0349">Heme</keyword>
<dbReference type="SUPFAM" id="SSF48264">
    <property type="entry name" value="Cytochrome P450"/>
    <property type="match status" value="1"/>
</dbReference>
<dbReference type="PANTHER" id="PTHR47947:SF60">
    <property type="entry name" value="CYTOCHROME P450"/>
    <property type="match status" value="1"/>
</dbReference>
<dbReference type="OrthoDB" id="849969at2759"/>
<evidence type="ECO:0000256" key="5">
    <source>
        <dbReference type="ARBA" id="ARBA00023033"/>
    </source>
</evidence>
<dbReference type="InterPro" id="IPR002401">
    <property type="entry name" value="Cyt_P450_E_grp-I"/>
</dbReference>
<dbReference type="EMBL" id="JAKUCV010000507">
    <property type="protein sequence ID" value="KAJ4849735.1"/>
    <property type="molecule type" value="Genomic_DNA"/>
</dbReference>
<evidence type="ECO:0000256" key="4">
    <source>
        <dbReference type="ARBA" id="ARBA00023004"/>
    </source>
</evidence>
<feature type="binding site" description="axial binding residue" evidence="6">
    <location>
        <position position="185"/>
    </location>
    <ligand>
        <name>heme</name>
        <dbReference type="ChEBI" id="CHEBI:30413"/>
    </ligand>
    <ligandPart>
        <name>Fe</name>
        <dbReference type="ChEBI" id="CHEBI:18248"/>
    </ligandPart>
</feature>
<dbReference type="AlphaFoldDB" id="A0A9Q0JR42"/>
<evidence type="ECO:0000256" key="2">
    <source>
        <dbReference type="ARBA" id="ARBA00022723"/>
    </source>
</evidence>
<dbReference type="GO" id="GO:0005506">
    <property type="term" value="F:iron ion binding"/>
    <property type="evidence" value="ECO:0007669"/>
    <property type="project" value="InterPro"/>
</dbReference>
<dbReference type="Gene3D" id="1.10.630.10">
    <property type="entry name" value="Cytochrome P450"/>
    <property type="match status" value="1"/>
</dbReference>
<dbReference type="GO" id="GO:0020037">
    <property type="term" value="F:heme binding"/>
    <property type="evidence" value="ECO:0007669"/>
    <property type="project" value="InterPro"/>
</dbReference>
<evidence type="ECO:0000256" key="6">
    <source>
        <dbReference type="PIRSR" id="PIRSR602401-1"/>
    </source>
</evidence>
<organism evidence="9 10">
    <name type="scientific">Turnera subulata</name>
    <dbReference type="NCBI Taxonomy" id="218843"/>
    <lineage>
        <taxon>Eukaryota</taxon>
        <taxon>Viridiplantae</taxon>
        <taxon>Streptophyta</taxon>
        <taxon>Embryophyta</taxon>
        <taxon>Tracheophyta</taxon>
        <taxon>Spermatophyta</taxon>
        <taxon>Magnoliopsida</taxon>
        <taxon>eudicotyledons</taxon>
        <taxon>Gunneridae</taxon>
        <taxon>Pentapetalae</taxon>
        <taxon>rosids</taxon>
        <taxon>fabids</taxon>
        <taxon>Malpighiales</taxon>
        <taxon>Passifloraceae</taxon>
        <taxon>Turnera</taxon>
    </lineage>
</organism>
<sequence length="249" mass="27990">MQWRSIVAMGSASCGELAAVFNPAWVFWKLVIDIATFLGWTILVLFVAGTDGTVTALEWALSHLVNSSRVLKKAQMEIDIVVGNDRLIDESDLRKLPYLQSIITEALRMHPPSPLLLPHESSEECIVGGFRVPRGTMLHVNAWAIQNDPHVWADPTEFRPERFQEMEEAKDGIKFLPFGYGRRSCPGEGMTLRMLGLALGSLIQFFEWESFGEKIVDMNETSGFTAPKLKPLKVLCRCRPSMLNLLSRI</sequence>
<keyword evidence="3 7" id="KW-0560">Oxidoreductase</keyword>
<evidence type="ECO:0000313" key="9">
    <source>
        <dbReference type="EMBL" id="KAJ4849735.1"/>
    </source>
</evidence>
<keyword evidence="5 7" id="KW-0503">Monooxygenase</keyword>
<keyword evidence="10" id="KW-1185">Reference proteome</keyword>
<reference evidence="9" key="1">
    <citation type="submission" date="2022-02" db="EMBL/GenBank/DDBJ databases">
        <authorList>
            <person name="Henning P.M."/>
            <person name="McCubbin A.G."/>
            <person name="Shore J.S."/>
        </authorList>
    </citation>
    <scope>NUCLEOTIDE SEQUENCE</scope>
    <source>
        <strain evidence="9">F60SS</strain>
        <tissue evidence="9">Leaves</tissue>
    </source>
</reference>
<dbReference type="PRINTS" id="PR00385">
    <property type="entry name" value="P450"/>
</dbReference>
<evidence type="ECO:0008006" key="11">
    <source>
        <dbReference type="Google" id="ProtNLM"/>
    </source>
</evidence>
<reference evidence="9" key="2">
    <citation type="journal article" date="2023" name="Plants (Basel)">
        <title>Annotation of the Turnera subulata (Passifloraceae) Draft Genome Reveals the S-Locus Evolved after the Divergence of Turneroideae from Passifloroideae in a Stepwise Manner.</title>
        <authorList>
            <person name="Henning P.M."/>
            <person name="Roalson E.H."/>
            <person name="Mir W."/>
            <person name="McCubbin A.G."/>
            <person name="Shore J.S."/>
        </authorList>
    </citation>
    <scope>NUCLEOTIDE SEQUENCE</scope>
    <source>
        <strain evidence="9">F60SS</strain>
    </source>
</reference>
<keyword evidence="2 6" id="KW-0479">Metal-binding</keyword>
<name>A0A9Q0JR42_9ROSI</name>
<dbReference type="InterPro" id="IPR001128">
    <property type="entry name" value="Cyt_P450"/>
</dbReference>
<evidence type="ECO:0000313" key="10">
    <source>
        <dbReference type="Proteomes" id="UP001141552"/>
    </source>
</evidence>
<dbReference type="PROSITE" id="PS00086">
    <property type="entry name" value="CYTOCHROME_P450"/>
    <property type="match status" value="1"/>
</dbReference>
<evidence type="ECO:0000256" key="7">
    <source>
        <dbReference type="RuleBase" id="RU000461"/>
    </source>
</evidence>
<comment type="cofactor">
    <cofactor evidence="6">
        <name>heme</name>
        <dbReference type="ChEBI" id="CHEBI:30413"/>
    </cofactor>
</comment>
<dbReference type="PRINTS" id="PR00463">
    <property type="entry name" value="EP450I"/>
</dbReference>
<comment type="similarity">
    <text evidence="7">Belongs to the cytochrome P450 family.</text>
</comment>
<protein>
    <recommendedName>
        <fullName evidence="11">Cytochrome P450</fullName>
    </recommendedName>
</protein>
<keyword evidence="8" id="KW-0472">Membrane</keyword>
<dbReference type="InterPro" id="IPR036396">
    <property type="entry name" value="Cyt_P450_sf"/>
</dbReference>
<evidence type="ECO:0000256" key="3">
    <source>
        <dbReference type="ARBA" id="ARBA00023002"/>
    </source>
</evidence>
<dbReference type="InterPro" id="IPR017972">
    <property type="entry name" value="Cyt_P450_CS"/>
</dbReference>